<dbReference type="PANTHER" id="PTHR30518">
    <property type="entry name" value="ENDOLYTIC MUREIN TRANSGLYCOSYLASE"/>
    <property type="match status" value="1"/>
</dbReference>
<dbReference type="HAMAP" id="MF_02065">
    <property type="entry name" value="MltG"/>
    <property type="match status" value="1"/>
</dbReference>
<keyword evidence="2" id="KW-0812">Transmembrane</keyword>
<dbReference type="Gene3D" id="3.30.160.60">
    <property type="entry name" value="Classic Zinc Finger"/>
    <property type="match status" value="1"/>
</dbReference>
<dbReference type="NCBIfam" id="TIGR00247">
    <property type="entry name" value="endolytic transglycosylase MltG"/>
    <property type="match status" value="1"/>
</dbReference>
<organism evidence="7">
    <name type="scientific">metagenome</name>
    <dbReference type="NCBI Taxonomy" id="256318"/>
    <lineage>
        <taxon>unclassified sequences</taxon>
        <taxon>metagenomes</taxon>
    </lineage>
</organism>
<dbReference type="PANTHER" id="PTHR30518:SF2">
    <property type="entry name" value="ENDOLYTIC MUREIN TRANSGLYCOSYLASE"/>
    <property type="match status" value="1"/>
</dbReference>
<gene>
    <name evidence="7" type="primary">mltG</name>
    <name evidence="7" type="ORF">DF3PB_1910004</name>
</gene>
<evidence type="ECO:0000256" key="5">
    <source>
        <dbReference type="ARBA" id="ARBA00023239"/>
    </source>
</evidence>
<dbReference type="EC" id="4.2.2.-" evidence="7"/>
<dbReference type="AlphaFoldDB" id="A0A380TB90"/>
<proteinExistence type="inferred from homology"/>
<dbReference type="GO" id="GO:0016829">
    <property type="term" value="F:lyase activity"/>
    <property type="evidence" value="ECO:0007669"/>
    <property type="project" value="UniProtKB-KW"/>
</dbReference>
<dbReference type="GO" id="GO:0071555">
    <property type="term" value="P:cell wall organization"/>
    <property type="evidence" value="ECO:0007669"/>
    <property type="project" value="UniProtKB-KW"/>
</dbReference>
<protein>
    <submittedName>
        <fullName evidence="7">Endolytic murein transglycosylase</fullName>
        <ecNumber evidence="7">4.2.2.-</ecNumber>
    </submittedName>
</protein>
<dbReference type="EMBL" id="UIDG01000103">
    <property type="protein sequence ID" value="SUS05378.1"/>
    <property type="molecule type" value="Genomic_DNA"/>
</dbReference>
<sequence length="330" mass="34586">MAGAAARIVRKIALSALALALCAAGYLAFAYLGPGPLTREAAVVIPRGSGVAAIAATLADAGVIRGQVPFRIGIALEGAGGQLKAGEYLFPPEISGRAVASALQQGAVRIRRLTVPEGLTSAQVVALLRAADGLEGEVAAVPDEGTLLPETYHYTFGDDRRALLERMTASMRKAVEELWPPRAADLPLTTPAEAVILASIVEKETALADERTRVAAVFLNRLRLGMRLQADPTVAYAASEGGRPLERPLTQADLQRPSPYNTYQVDGLPPGPIANPGRAALAAVLAPAPGDELYFVADGSGGHAFARTLDDHNRNVARWRSVQKRAAPSP</sequence>
<evidence type="ECO:0000256" key="6">
    <source>
        <dbReference type="ARBA" id="ARBA00023316"/>
    </source>
</evidence>
<dbReference type="Gene3D" id="3.30.1490.480">
    <property type="entry name" value="Endolytic murein transglycosylase"/>
    <property type="match status" value="1"/>
</dbReference>
<evidence type="ECO:0000313" key="7">
    <source>
        <dbReference type="EMBL" id="SUS05378.1"/>
    </source>
</evidence>
<evidence type="ECO:0000256" key="2">
    <source>
        <dbReference type="ARBA" id="ARBA00022692"/>
    </source>
</evidence>
<evidence type="ECO:0000256" key="3">
    <source>
        <dbReference type="ARBA" id="ARBA00022989"/>
    </source>
</evidence>
<keyword evidence="3" id="KW-1133">Transmembrane helix</keyword>
<name>A0A380TB90_9ZZZZ</name>
<keyword evidence="1" id="KW-1003">Cell membrane</keyword>
<evidence type="ECO:0000256" key="4">
    <source>
        <dbReference type="ARBA" id="ARBA00023136"/>
    </source>
</evidence>
<dbReference type="InterPro" id="IPR003770">
    <property type="entry name" value="MLTG-like"/>
</dbReference>
<dbReference type="CDD" id="cd08010">
    <property type="entry name" value="MltG_like"/>
    <property type="match status" value="1"/>
</dbReference>
<reference evidence="7" key="1">
    <citation type="submission" date="2018-07" db="EMBL/GenBank/DDBJ databases">
        <authorList>
            <person name="Quirk P.G."/>
            <person name="Krulwich T.A."/>
        </authorList>
    </citation>
    <scope>NUCLEOTIDE SEQUENCE</scope>
</reference>
<dbReference type="Pfam" id="PF02618">
    <property type="entry name" value="YceG"/>
    <property type="match status" value="1"/>
</dbReference>
<keyword evidence="6" id="KW-0961">Cell wall biogenesis/degradation</keyword>
<keyword evidence="4" id="KW-0472">Membrane</keyword>
<evidence type="ECO:0000256" key="1">
    <source>
        <dbReference type="ARBA" id="ARBA00022475"/>
    </source>
</evidence>
<accession>A0A380TB90</accession>
<keyword evidence="5 7" id="KW-0456">Lyase</keyword>